<evidence type="ECO:0000313" key="5">
    <source>
        <dbReference type="Proteomes" id="UP000000935"/>
    </source>
</evidence>
<dbReference type="InterPro" id="IPR052967">
    <property type="entry name" value="Stress_Response_Assoc"/>
</dbReference>
<dbReference type="InterPro" id="IPR019060">
    <property type="entry name" value="DUF2382"/>
</dbReference>
<dbReference type="eggNOG" id="COG3861">
    <property type="taxonomic scope" value="Bacteria"/>
</dbReference>
<dbReference type="PANTHER" id="PTHR38463:SF1">
    <property type="entry name" value="STRESS RESPONSE PROTEIN YSNF"/>
    <property type="match status" value="1"/>
</dbReference>
<feature type="domain" description="General stress protein 17M-like" evidence="3">
    <location>
        <begin position="26"/>
        <end position="132"/>
    </location>
</feature>
<evidence type="ECO:0000256" key="1">
    <source>
        <dbReference type="SAM" id="MobiDB-lite"/>
    </source>
</evidence>
<feature type="compositionally biased region" description="Low complexity" evidence="1">
    <location>
        <begin position="369"/>
        <end position="378"/>
    </location>
</feature>
<feature type="compositionally biased region" description="Basic and acidic residues" evidence="1">
    <location>
        <begin position="344"/>
        <end position="368"/>
    </location>
</feature>
<reference evidence="4 5" key="1">
    <citation type="journal article" date="2011" name="J. Bacteriol.">
        <title>Genome sequences of the biotechnologically important Bacillus megaterium strains QM B1551 and DSM319.</title>
        <authorList>
            <person name="Eppinger M."/>
            <person name="Bunk B."/>
            <person name="Johns M.A."/>
            <person name="Edirisinghe J.N."/>
            <person name="Kutumbaka K.K."/>
            <person name="Koenig S.S."/>
            <person name="Huot Creasy H."/>
            <person name="Rosovitz M.J."/>
            <person name="Riley D.R."/>
            <person name="Daugherty S."/>
            <person name="Martin M."/>
            <person name="Elbourne L.D."/>
            <person name="Paulsen I."/>
            <person name="Biedendieck R."/>
            <person name="Braun C."/>
            <person name="Grayburn S."/>
            <person name="Dhingra S."/>
            <person name="Lukyanchuk V."/>
            <person name="Ball B."/>
            <person name="Ul-Qamar R."/>
            <person name="Seibel J."/>
            <person name="Bremer E."/>
            <person name="Jahn D."/>
            <person name="Ravel J."/>
            <person name="Vary P.S."/>
        </authorList>
    </citation>
    <scope>NUCLEOTIDE SEQUENCE [LARGE SCALE GENOMIC DNA]</scope>
    <source>
        <strain evidence="5">ATCC 12872 / QMB1551</strain>
    </source>
</reference>
<dbReference type="STRING" id="545693.BMQ_4646"/>
<evidence type="ECO:0000259" key="3">
    <source>
        <dbReference type="Pfam" id="PF11181"/>
    </source>
</evidence>
<evidence type="ECO:0008006" key="6">
    <source>
        <dbReference type="Google" id="ProtNLM"/>
    </source>
</evidence>
<feature type="compositionally biased region" description="Polar residues" evidence="1">
    <location>
        <begin position="308"/>
        <end position="338"/>
    </location>
</feature>
<dbReference type="AlphaFoldDB" id="D5DT38"/>
<name>D5DT38_PRIM1</name>
<dbReference type="Pfam" id="PF11181">
    <property type="entry name" value="YflT"/>
    <property type="match status" value="1"/>
</dbReference>
<evidence type="ECO:0000313" key="4">
    <source>
        <dbReference type="EMBL" id="ADE71650.1"/>
    </source>
</evidence>
<keyword evidence="5" id="KW-1185">Reference proteome</keyword>
<proteinExistence type="predicted"/>
<dbReference type="HOGENOM" id="CLU_762189_0_0_9"/>
<sequence length="378" mass="42330">MEVIVRTSIIYFHKKGAEVMRMNKRVVGTFFSEKEALDVIHNLKRQGYRETDIMVISNSKSNTFQIGHDTNVIIEAGSPAVSSLAGVMMDNFFTMMTGGMGLKQGNGLKSKLIRMGIPDFSAVQCETDVAAGKILILIDAVSSEQTPAYGTYTEHNEHRAVQLREEKLDVLKERVQVGEVKLHKKVIEEERTVHVPVTREEFYIERRPVVDGDYNAGPLTEDEIIRVPIMEERVEITKRPVIVEEVIIGKKLIQETKEWTETIKKEEASVEPSGLASPEVYENMMNYTDHTYAQVSAALASDVEAEYENSQTTNNEKPNTQANETSSSAKNVKNTKSVATAPADTKKREGRLKQNETNAQKEEAESKTTNKSASNKKN</sequence>
<dbReference type="InterPro" id="IPR025889">
    <property type="entry name" value="GSP17M-like_dom"/>
</dbReference>
<gene>
    <name evidence="4" type="ordered locus">BMQ_4646</name>
</gene>
<dbReference type="KEGG" id="bmq:BMQ_4646"/>
<dbReference type="Proteomes" id="UP000000935">
    <property type="component" value="Chromosome"/>
</dbReference>
<dbReference type="Pfam" id="PF09557">
    <property type="entry name" value="DUF2382"/>
    <property type="match status" value="1"/>
</dbReference>
<organism evidence="4 5">
    <name type="scientific">Priestia megaterium (strain ATCC 12872 / QMB1551)</name>
    <name type="common">Bacillus megaterium</name>
    <dbReference type="NCBI Taxonomy" id="545693"/>
    <lineage>
        <taxon>Bacteria</taxon>
        <taxon>Bacillati</taxon>
        <taxon>Bacillota</taxon>
        <taxon>Bacilli</taxon>
        <taxon>Bacillales</taxon>
        <taxon>Bacillaceae</taxon>
        <taxon>Priestia</taxon>
    </lineage>
</organism>
<dbReference type="PANTHER" id="PTHR38463">
    <property type="entry name" value="STRESS RESPONSE PROTEIN YSNF"/>
    <property type="match status" value="1"/>
</dbReference>
<feature type="region of interest" description="Disordered" evidence="1">
    <location>
        <begin position="304"/>
        <end position="378"/>
    </location>
</feature>
<feature type="domain" description="DUF2382" evidence="2">
    <location>
        <begin position="162"/>
        <end position="270"/>
    </location>
</feature>
<accession>D5DT38</accession>
<evidence type="ECO:0000259" key="2">
    <source>
        <dbReference type="Pfam" id="PF09557"/>
    </source>
</evidence>
<dbReference type="NCBIfam" id="TIGR02271">
    <property type="entry name" value="YsnF/AvaK domain"/>
    <property type="match status" value="1"/>
</dbReference>
<protein>
    <recommendedName>
        <fullName evidence="6">Stress response protein ysnF</fullName>
    </recommendedName>
</protein>
<dbReference type="EMBL" id="CP001983">
    <property type="protein sequence ID" value="ADE71650.1"/>
    <property type="molecule type" value="Genomic_DNA"/>
</dbReference>